<dbReference type="InterPro" id="IPR004680">
    <property type="entry name" value="Cit_transptr-like_dom"/>
</dbReference>
<accession>A0A7H0KBK1</accession>
<proteinExistence type="predicted"/>
<name>A0A7H0KBK1_9CORY</name>
<comment type="caution">
    <text evidence="10">The sequence shown here is derived from an EMBL/GenBank/DDBJ whole genome shotgun (WGS) entry which is preliminary data.</text>
</comment>
<dbReference type="PANTHER" id="PTHR43302:SF5">
    <property type="entry name" value="TRANSPORTER ARSB-RELATED"/>
    <property type="match status" value="1"/>
</dbReference>
<feature type="chain" id="PRO_5038592286" evidence="8">
    <location>
        <begin position="21"/>
        <end position="377"/>
    </location>
</feature>
<evidence type="ECO:0000256" key="3">
    <source>
        <dbReference type="ARBA" id="ARBA00022475"/>
    </source>
</evidence>
<feature type="transmembrane region" description="Helical" evidence="7">
    <location>
        <begin position="282"/>
        <end position="304"/>
    </location>
</feature>
<evidence type="ECO:0000256" key="5">
    <source>
        <dbReference type="ARBA" id="ARBA00022989"/>
    </source>
</evidence>
<keyword evidence="4 7" id="KW-0812">Transmembrane</keyword>
<evidence type="ECO:0000256" key="7">
    <source>
        <dbReference type="SAM" id="Phobius"/>
    </source>
</evidence>
<feature type="transmembrane region" description="Helical" evidence="7">
    <location>
        <begin position="351"/>
        <end position="375"/>
    </location>
</feature>
<feature type="transmembrane region" description="Helical" evidence="7">
    <location>
        <begin position="73"/>
        <end position="91"/>
    </location>
</feature>
<evidence type="ECO:0000259" key="9">
    <source>
        <dbReference type="Pfam" id="PF03600"/>
    </source>
</evidence>
<feature type="signal peptide" evidence="8">
    <location>
        <begin position="1"/>
        <end position="20"/>
    </location>
</feature>
<protein>
    <submittedName>
        <fullName evidence="10">Arsenic transporter</fullName>
    </submittedName>
</protein>
<evidence type="ECO:0000256" key="8">
    <source>
        <dbReference type="SAM" id="SignalP"/>
    </source>
</evidence>
<keyword evidence="6 7" id="KW-0472">Membrane</keyword>
<dbReference type="AlphaFoldDB" id="A0A7H0KBK1"/>
<dbReference type="EMBL" id="JABFED010000003">
    <property type="protein sequence ID" value="MBA1837403.1"/>
    <property type="molecule type" value="Genomic_DNA"/>
</dbReference>
<organism evidence="10 11">
    <name type="scientific">Corynebacterium wankanglinii</name>
    <dbReference type="NCBI Taxonomy" id="2735136"/>
    <lineage>
        <taxon>Bacteria</taxon>
        <taxon>Bacillati</taxon>
        <taxon>Actinomycetota</taxon>
        <taxon>Actinomycetes</taxon>
        <taxon>Mycobacteriales</taxon>
        <taxon>Corynebacteriaceae</taxon>
        <taxon>Corynebacterium</taxon>
    </lineage>
</organism>
<comment type="subcellular location">
    <subcellularLocation>
        <location evidence="1">Cell membrane</location>
        <topology evidence="1">Multi-pass membrane protein</topology>
    </subcellularLocation>
</comment>
<keyword evidence="5 7" id="KW-1133">Transmembrane helix</keyword>
<dbReference type="RefSeq" id="WP_181192127.1">
    <property type="nucleotide sequence ID" value="NZ_JABFED010000003.1"/>
</dbReference>
<evidence type="ECO:0000256" key="1">
    <source>
        <dbReference type="ARBA" id="ARBA00004651"/>
    </source>
</evidence>
<feature type="transmembrane region" description="Helical" evidence="7">
    <location>
        <begin position="199"/>
        <end position="232"/>
    </location>
</feature>
<keyword evidence="11" id="KW-1185">Reference proteome</keyword>
<keyword evidence="2" id="KW-0813">Transport</keyword>
<dbReference type="PANTHER" id="PTHR43302">
    <property type="entry name" value="TRANSPORTER ARSB-RELATED"/>
    <property type="match status" value="1"/>
</dbReference>
<dbReference type="Pfam" id="PF03600">
    <property type="entry name" value="CitMHS"/>
    <property type="match status" value="1"/>
</dbReference>
<evidence type="ECO:0000256" key="6">
    <source>
        <dbReference type="ARBA" id="ARBA00023136"/>
    </source>
</evidence>
<gene>
    <name evidence="10" type="ORF">HMA55_05720</name>
</gene>
<feature type="transmembrane region" description="Helical" evidence="7">
    <location>
        <begin position="159"/>
        <end position="179"/>
    </location>
</feature>
<sequence length="377" mass="38552">MYRHPLFLPAAALFAFAALAAADTDAAATLALRLLPVLAFAASMSVVVNLAARVHLFEWLVARLERATSSREAAFAGFLALAAACTAFFSLDTTAIMLTPLAIQLAARFRLPQPAVALAVVWIANLASMPLPVSNLTNLLALSGGAFDSQQHFRHAARFPAAAAFAVAAAACYLARFAYRGAAGCAEHDNQHHYPRPGAALLVLCATMLALLSPVPYWATSTVAAAAMWVAVGTDGRRGGVAPLIPWPALALAAALSAAATLCITASSVAGAVRHLQGAHPGLLAAAGAAAANAINNIPAYFALEPAAGDSLSTMALLIGVNAGPLVSPWASLATLLWADQLKRSGVSVQWTHFALWGLAVAPLAVGSATATLLATA</sequence>
<dbReference type="GO" id="GO:0005886">
    <property type="term" value="C:plasma membrane"/>
    <property type="evidence" value="ECO:0007669"/>
    <property type="project" value="UniProtKB-SubCell"/>
</dbReference>
<feature type="transmembrane region" description="Helical" evidence="7">
    <location>
        <begin position="32"/>
        <end position="52"/>
    </location>
</feature>
<feature type="transmembrane region" description="Helical" evidence="7">
    <location>
        <begin position="111"/>
        <end position="133"/>
    </location>
</feature>
<dbReference type="GO" id="GO:0055085">
    <property type="term" value="P:transmembrane transport"/>
    <property type="evidence" value="ECO:0007669"/>
    <property type="project" value="InterPro"/>
</dbReference>
<dbReference type="Proteomes" id="UP000577408">
    <property type="component" value="Unassembled WGS sequence"/>
</dbReference>
<evidence type="ECO:0000313" key="11">
    <source>
        <dbReference type="Proteomes" id="UP000577408"/>
    </source>
</evidence>
<keyword evidence="8" id="KW-0732">Signal</keyword>
<evidence type="ECO:0000256" key="4">
    <source>
        <dbReference type="ARBA" id="ARBA00022692"/>
    </source>
</evidence>
<evidence type="ECO:0000256" key="2">
    <source>
        <dbReference type="ARBA" id="ARBA00022448"/>
    </source>
</evidence>
<keyword evidence="3" id="KW-1003">Cell membrane</keyword>
<feature type="transmembrane region" description="Helical" evidence="7">
    <location>
        <begin position="316"/>
        <end position="339"/>
    </location>
</feature>
<reference evidence="10 11" key="1">
    <citation type="submission" date="2020-05" db="EMBL/GenBank/DDBJ databases">
        <title>Descriptions of Corynebacterium xxxx sp. nov., Corynebacterium yyyy sp. nov. and Corynebacterium zzzz sp. nov.</title>
        <authorList>
            <person name="Zhang G."/>
        </authorList>
    </citation>
    <scope>NUCLEOTIDE SEQUENCE [LARGE SCALE GENOMIC DNA]</scope>
    <source>
        <strain evidence="11">zg-913</strain>
    </source>
</reference>
<feature type="domain" description="Citrate transporter-like" evidence="9">
    <location>
        <begin position="9"/>
        <end position="317"/>
    </location>
</feature>
<feature type="transmembrane region" description="Helical" evidence="7">
    <location>
        <begin position="244"/>
        <end position="270"/>
    </location>
</feature>
<evidence type="ECO:0000313" key="10">
    <source>
        <dbReference type="EMBL" id="MBA1837403.1"/>
    </source>
</evidence>